<evidence type="ECO:0000313" key="2">
    <source>
        <dbReference type="Proteomes" id="UP001180724"/>
    </source>
</evidence>
<dbReference type="RefSeq" id="WP_311585334.1">
    <property type="nucleotide sequence ID" value="NZ_JAVRFH010000102.1"/>
</dbReference>
<proteinExistence type="predicted"/>
<reference evidence="1" key="1">
    <citation type="submission" date="2024-05" db="EMBL/GenBank/DDBJ databases">
        <title>30 novel species of actinomycetes from the DSMZ collection.</title>
        <authorList>
            <person name="Nouioui I."/>
        </authorList>
    </citation>
    <scope>NUCLEOTIDE SEQUENCE</scope>
    <source>
        <strain evidence="1">DSM 40712</strain>
    </source>
</reference>
<name>A0ABU3B1X1_9ACTN</name>
<dbReference type="GO" id="GO:0016787">
    <property type="term" value="F:hydrolase activity"/>
    <property type="evidence" value="ECO:0007669"/>
    <property type="project" value="UniProtKB-KW"/>
</dbReference>
<dbReference type="InterPro" id="IPR029058">
    <property type="entry name" value="AB_hydrolase_fold"/>
</dbReference>
<keyword evidence="1" id="KW-0378">Hydrolase</keyword>
<dbReference type="SUPFAM" id="SSF53474">
    <property type="entry name" value="alpha/beta-Hydrolases"/>
    <property type="match status" value="1"/>
</dbReference>
<dbReference type="Proteomes" id="UP001180724">
    <property type="component" value="Unassembled WGS sequence"/>
</dbReference>
<accession>A0ABU3B1X1</accession>
<sequence>MARDVRGVPITQCGHLCQEERPDVVNRELLDFLADWN</sequence>
<keyword evidence="2" id="KW-1185">Reference proteome</keyword>
<evidence type="ECO:0000313" key="1">
    <source>
        <dbReference type="EMBL" id="MDT0616158.1"/>
    </source>
</evidence>
<protein>
    <submittedName>
        <fullName evidence="1">Alpha/beta hydrolase</fullName>
    </submittedName>
</protein>
<dbReference type="Gene3D" id="3.40.50.1820">
    <property type="entry name" value="alpha/beta hydrolase"/>
    <property type="match status" value="1"/>
</dbReference>
<dbReference type="EMBL" id="JAVRFH010000102">
    <property type="protein sequence ID" value="MDT0616158.1"/>
    <property type="molecule type" value="Genomic_DNA"/>
</dbReference>
<gene>
    <name evidence="1" type="ORF">RM812_39350</name>
</gene>
<comment type="caution">
    <text evidence="1">The sequence shown here is derived from an EMBL/GenBank/DDBJ whole genome shotgun (WGS) entry which is preliminary data.</text>
</comment>
<organism evidence="1 2">
    <name type="scientific">Streptomyces lancefieldiae</name>
    <dbReference type="NCBI Taxonomy" id="3075520"/>
    <lineage>
        <taxon>Bacteria</taxon>
        <taxon>Bacillati</taxon>
        <taxon>Actinomycetota</taxon>
        <taxon>Actinomycetes</taxon>
        <taxon>Kitasatosporales</taxon>
        <taxon>Streptomycetaceae</taxon>
        <taxon>Streptomyces</taxon>
    </lineage>
</organism>